<name>A0A8X6Y9B7_9ARAC</name>
<dbReference type="OrthoDB" id="6436120at2759"/>
<proteinExistence type="predicted"/>
<dbReference type="AlphaFoldDB" id="A0A8X6Y9B7"/>
<dbReference type="EMBL" id="BMAV01016130">
    <property type="protein sequence ID" value="GFY66602.1"/>
    <property type="molecule type" value="Genomic_DNA"/>
</dbReference>
<gene>
    <name evidence="1" type="primary">AVEN_15311_1</name>
    <name evidence="1" type="ORF">TNIN_230481</name>
</gene>
<evidence type="ECO:0000313" key="1">
    <source>
        <dbReference type="EMBL" id="GFY66602.1"/>
    </source>
</evidence>
<sequence length="229" mass="26933">MANIDALKKSRKTERDSFNKAYNRIQELIALEGADICELEAELNVFKGKVDPYDDVFKEWELLGIIENDPVDSSSHVHEYFLPHRPVVKQHGTTKEAEELPFIEESHHILAEGKFNLRGWKYAGDDDPEQVTSVLGLIWNRKEDELKINNLGWIEIYKLEIISKRVILSFIHRVFDPTGFLCHVLLILKLILQMIWEDNIPWDREVEDNLKLEFLKWFEELISLKKFVC</sequence>
<organism evidence="1 2">
    <name type="scientific">Trichonephila inaurata madagascariensis</name>
    <dbReference type="NCBI Taxonomy" id="2747483"/>
    <lineage>
        <taxon>Eukaryota</taxon>
        <taxon>Metazoa</taxon>
        <taxon>Ecdysozoa</taxon>
        <taxon>Arthropoda</taxon>
        <taxon>Chelicerata</taxon>
        <taxon>Arachnida</taxon>
        <taxon>Araneae</taxon>
        <taxon>Araneomorphae</taxon>
        <taxon>Entelegynae</taxon>
        <taxon>Araneoidea</taxon>
        <taxon>Nephilidae</taxon>
        <taxon>Trichonephila</taxon>
        <taxon>Trichonephila inaurata</taxon>
    </lineage>
</organism>
<dbReference type="Pfam" id="PF05380">
    <property type="entry name" value="Peptidase_A17"/>
    <property type="match status" value="1"/>
</dbReference>
<protein>
    <submittedName>
        <fullName evidence="1">DUF1758 domain-containing protein</fullName>
    </submittedName>
</protein>
<dbReference type="PANTHER" id="PTHR47331">
    <property type="entry name" value="PHD-TYPE DOMAIN-CONTAINING PROTEIN"/>
    <property type="match status" value="1"/>
</dbReference>
<evidence type="ECO:0000313" key="2">
    <source>
        <dbReference type="Proteomes" id="UP000886998"/>
    </source>
</evidence>
<accession>A0A8X6Y9B7</accession>
<comment type="caution">
    <text evidence="1">The sequence shown here is derived from an EMBL/GenBank/DDBJ whole genome shotgun (WGS) entry which is preliminary data.</text>
</comment>
<reference evidence="1" key="1">
    <citation type="submission" date="2020-08" db="EMBL/GenBank/DDBJ databases">
        <title>Multicomponent nature underlies the extraordinary mechanical properties of spider dragline silk.</title>
        <authorList>
            <person name="Kono N."/>
            <person name="Nakamura H."/>
            <person name="Mori M."/>
            <person name="Yoshida Y."/>
            <person name="Ohtoshi R."/>
            <person name="Malay A.D."/>
            <person name="Moran D.A.P."/>
            <person name="Tomita M."/>
            <person name="Numata K."/>
            <person name="Arakawa K."/>
        </authorList>
    </citation>
    <scope>NUCLEOTIDE SEQUENCE</scope>
</reference>
<dbReference type="InterPro" id="IPR008042">
    <property type="entry name" value="Retrotrans_Pao"/>
</dbReference>
<dbReference type="Proteomes" id="UP000886998">
    <property type="component" value="Unassembled WGS sequence"/>
</dbReference>
<keyword evidence="2" id="KW-1185">Reference proteome</keyword>